<dbReference type="PANTHER" id="PTHR43099:SF2">
    <property type="entry name" value="UPF0053 PROTEIN YRKA"/>
    <property type="match status" value="1"/>
</dbReference>
<dbReference type="OrthoDB" id="9798188at2"/>
<feature type="transmembrane region" description="Helical" evidence="11">
    <location>
        <begin position="84"/>
        <end position="104"/>
    </location>
</feature>
<dbReference type="InterPro" id="IPR046342">
    <property type="entry name" value="CBS_dom_sf"/>
</dbReference>
<dbReference type="PROSITE" id="PS51371">
    <property type="entry name" value="CBS"/>
    <property type="match status" value="2"/>
</dbReference>
<protein>
    <submittedName>
        <fullName evidence="14">HlyC/CorC family transporter</fullName>
    </submittedName>
</protein>
<dbReference type="SUPFAM" id="SSF54631">
    <property type="entry name" value="CBS-domain pair"/>
    <property type="match status" value="1"/>
</dbReference>
<accession>A0A346AYV3</accession>
<dbReference type="InterPro" id="IPR005170">
    <property type="entry name" value="Transptr-assoc_dom"/>
</dbReference>
<dbReference type="FunFam" id="3.10.580.10:FF:000002">
    <property type="entry name" value="Magnesium/cobalt efflux protein CorC"/>
    <property type="match status" value="1"/>
</dbReference>
<evidence type="ECO:0000256" key="9">
    <source>
        <dbReference type="PROSITE-ProRule" id="PRU00703"/>
    </source>
</evidence>
<feature type="transmembrane region" description="Helical" evidence="11">
    <location>
        <begin position="129"/>
        <end position="149"/>
    </location>
</feature>
<evidence type="ECO:0000256" key="6">
    <source>
        <dbReference type="ARBA" id="ARBA00022989"/>
    </source>
</evidence>
<evidence type="ECO:0000256" key="5">
    <source>
        <dbReference type="ARBA" id="ARBA00022737"/>
    </source>
</evidence>
<reference evidence="14 15" key="1">
    <citation type="submission" date="2018-05" db="EMBL/GenBank/DDBJ databases">
        <title>Complete genome sequence of Megasphaera sp. AJH120T, isolated from the ceca of a chicken.</title>
        <authorList>
            <person name="Maki J."/>
            <person name="Looft T."/>
        </authorList>
    </citation>
    <scope>NUCLEOTIDE SEQUENCE [LARGE SCALE GENOMIC DNA]</scope>
    <source>
        <strain evidence="14 15">AJH120</strain>
    </source>
</reference>
<dbReference type="InterPro" id="IPR016169">
    <property type="entry name" value="FAD-bd_PCMH_sub2"/>
</dbReference>
<feature type="transmembrane region" description="Helical" evidence="11">
    <location>
        <begin position="29"/>
        <end position="48"/>
    </location>
</feature>
<dbReference type="GO" id="GO:0050660">
    <property type="term" value="F:flavin adenine dinucleotide binding"/>
    <property type="evidence" value="ECO:0007669"/>
    <property type="project" value="InterPro"/>
</dbReference>
<evidence type="ECO:0000256" key="7">
    <source>
        <dbReference type="ARBA" id="ARBA00023122"/>
    </source>
</evidence>
<dbReference type="Proteomes" id="UP000254337">
    <property type="component" value="Chromosome"/>
</dbReference>
<dbReference type="InterPro" id="IPR036318">
    <property type="entry name" value="FAD-bd_PCMH-like_sf"/>
</dbReference>
<evidence type="ECO:0000256" key="1">
    <source>
        <dbReference type="ARBA" id="ARBA00004651"/>
    </source>
</evidence>
<keyword evidence="6 10" id="KW-1133">Transmembrane helix</keyword>
<comment type="similarity">
    <text evidence="2">Belongs to the UPF0053 family.</text>
</comment>
<feature type="domain" description="CBS" evidence="12">
    <location>
        <begin position="311"/>
        <end position="368"/>
    </location>
</feature>
<evidence type="ECO:0000259" key="13">
    <source>
        <dbReference type="PROSITE" id="PS51846"/>
    </source>
</evidence>
<dbReference type="InterPro" id="IPR044751">
    <property type="entry name" value="Ion_transp-like_CBS"/>
</dbReference>
<evidence type="ECO:0000256" key="11">
    <source>
        <dbReference type="SAM" id="Phobius"/>
    </source>
</evidence>
<keyword evidence="3" id="KW-1003">Cell membrane</keyword>
<dbReference type="PANTHER" id="PTHR43099">
    <property type="entry name" value="UPF0053 PROTEIN YRKA"/>
    <property type="match status" value="1"/>
</dbReference>
<evidence type="ECO:0000313" key="14">
    <source>
        <dbReference type="EMBL" id="AXL21046.1"/>
    </source>
</evidence>
<evidence type="ECO:0000256" key="10">
    <source>
        <dbReference type="PROSITE-ProRule" id="PRU01193"/>
    </source>
</evidence>
<dbReference type="CDD" id="cd04590">
    <property type="entry name" value="CBS_pair_CorC_HlyC_assoc"/>
    <property type="match status" value="1"/>
</dbReference>
<evidence type="ECO:0000256" key="8">
    <source>
        <dbReference type="ARBA" id="ARBA00023136"/>
    </source>
</evidence>
<evidence type="ECO:0000259" key="12">
    <source>
        <dbReference type="PROSITE" id="PS51371"/>
    </source>
</evidence>
<dbReference type="Pfam" id="PF00571">
    <property type="entry name" value="CBS"/>
    <property type="match status" value="2"/>
</dbReference>
<dbReference type="GO" id="GO:0005886">
    <property type="term" value="C:plasma membrane"/>
    <property type="evidence" value="ECO:0007669"/>
    <property type="project" value="UniProtKB-SubCell"/>
</dbReference>
<evidence type="ECO:0000256" key="2">
    <source>
        <dbReference type="ARBA" id="ARBA00006337"/>
    </source>
</evidence>
<dbReference type="InterPro" id="IPR000644">
    <property type="entry name" value="CBS_dom"/>
</dbReference>
<sequence>MIFLFNTICFLSGGDCFLRETLYLDYFEITFNIILILALVVLNGFFVASEFSIVKMRPSRVDTLLKEGNKSAVYARTVTEHLDAYLSVTQLGITLASLGLGWIGEPAVAKMLAPVFHFFQVPVQLEHTLAFIVGFSLITALHIVLGELVPKSLSIQKTEVVVLFVSRPLILFNKLMYPAVWTLNHIANWTLRRMGIQAASEAEEAHNEEEIRILMKESYKYGYIDRSELTYLDNVFDFSDRSAGEIMVPRTDMVCLYLDDSFDDCVETALNERMTRYPICDGDKDHIIGFLHIKDLLRSLKDGKKSDLRTLARDVLEVPVFMPISKLLRQLQKERKQLAVLIDEYGGTAGMVTIEDILEELVGDIQDEFDEERPEVEEKTDKIYSVDGKMLLEDVNDLFELELEDQQCDTIGGWVYTQLNTQPEAGQMVKLPKAEIYVEEVENLRITRLKIKLLSELDDVSQDMLDEQLNKD</sequence>
<keyword evidence="8 10" id="KW-0472">Membrane</keyword>
<dbReference type="EMBL" id="CP029462">
    <property type="protein sequence ID" value="AXL21046.1"/>
    <property type="molecule type" value="Genomic_DNA"/>
</dbReference>
<dbReference type="AlphaFoldDB" id="A0A346AYV3"/>
<keyword evidence="7 9" id="KW-0129">CBS domain</keyword>
<organism evidence="14 15">
    <name type="scientific">Megasphaera stantonii</name>
    <dbReference type="NCBI Taxonomy" id="2144175"/>
    <lineage>
        <taxon>Bacteria</taxon>
        <taxon>Bacillati</taxon>
        <taxon>Bacillota</taxon>
        <taxon>Negativicutes</taxon>
        <taxon>Veillonellales</taxon>
        <taxon>Veillonellaceae</taxon>
        <taxon>Megasphaera</taxon>
    </lineage>
</organism>
<proteinExistence type="inferred from homology"/>
<dbReference type="InterPro" id="IPR051676">
    <property type="entry name" value="UPF0053_domain"/>
</dbReference>
<keyword evidence="5" id="KW-0677">Repeat</keyword>
<dbReference type="KEGG" id="meg:DKB62_05390"/>
<evidence type="ECO:0000256" key="4">
    <source>
        <dbReference type="ARBA" id="ARBA00022692"/>
    </source>
</evidence>
<dbReference type="Pfam" id="PF03471">
    <property type="entry name" value="CorC_HlyC"/>
    <property type="match status" value="1"/>
</dbReference>
<feature type="domain" description="CBS" evidence="12">
    <location>
        <begin position="247"/>
        <end position="306"/>
    </location>
</feature>
<dbReference type="Gene3D" id="3.30.465.10">
    <property type="match status" value="1"/>
</dbReference>
<feature type="domain" description="CNNM transmembrane" evidence="13">
    <location>
        <begin position="25"/>
        <end position="228"/>
    </location>
</feature>
<dbReference type="SUPFAM" id="SSF56176">
    <property type="entry name" value="FAD-binding/transporter-associated domain-like"/>
    <property type="match status" value="1"/>
</dbReference>
<name>A0A346AYV3_9FIRM</name>
<keyword evidence="4 10" id="KW-0812">Transmembrane</keyword>
<dbReference type="Pfam" id="PF01595">
    <property type="entry name" value="CNNM"/>
    <property type="match status" value="1"/>
</dbReference>
<dbReference type="Gene3D" id="3.10.580.10">
    <property type="entry name" value="CBS-domain"/>
    <property type="match status" value="1"/>
</dbReference>
<comment type="subcellular location">
    <subcellularLocation>
        <location evidence="1">Cell membrane</location>
        <topology evidence="1">Multi-pass membrane protein</topology>
    </subcellularLocation>
</comment>
<dbReference type="SMART" id="SM01091">
    <property type="entry name" value="CorC_HlyC"/>
    <property type="match status" value="1"/>
</dbReference>
<dbReference type="PROSITE" id="PS51846">
    <property type="entry name" value="CNNM"/>
    <property type="match status" value="1"/>
</dbReference>
<gene>
    <name evidence="14" type="ORF">DKB62_05390</name>
</gene>
<evidence type="ECO:0000256" key="3">
    <source>
        <dbReference type="ARBA" id="ARBA00022475"/>
    </source>
</evidence>
<dbReference type="InterPro" id="IPR002550">
    <property type="entry name" value="CNNM"/>
</dbReference>
<evidence type="ECO:0000313" key="15">
    <source>
        <dbReference type="Proteomes" id="UP000254337"/>
    </source>
</evidence>
<keyword evidence="15" id="KW-1185">Reference proteome</keyword>